<dbReference type="EMBL" id="LPXN01000042">
    <property type="protein sequence ID" value="KZD12246.1"/>
    <property type="molecule type" value="Genomic_DNA"/>
</dbReference>
<dbReference type="OrthoDB" id="7364571at2"/>
<feature type="domain" description="Cytochrome c oxidase subunit IV bacterial aa3 type" evidence="2">
    <location>
        <begin position="9"/>
        <end position="39"/>
    </location>
</feature>
<protein>
    <submittedName>
        <fullName evidence="3">Cytochrome C oxidase subunit IV</fullName>
    </submittedName>
</protein>
<keyword evidence="1" id="KW-1133">Transmembrane helix</keyword>
<sequence>MTMDEETKRHAQIYDSFVSFFKYSTVAVVISLILMAIFLV</sequence>
<feature type="transmembrane region" description="Helical" evidence="1">
    <location>
        <begin position="20"/>
        <end position="39"/>
    </location>
</feature>
<evidence type="ECO:0000256" key="1">
    <source>
        <dbReference type="SAM" id="Phobius"/>
    </source>
</evidence>
<gene>
    <name evidence="3" type="ORF">AUP43_17035</name>
</gene>
<dbReference type="InterPro" id="IPR012422">
    <property type="entry name" value="Cyt_c_oxidase_su4_bac-aa3"/>
</dbReference>
<dbReference type="Pfam" id="PF07835">
    <property type="entry name" value="COX4_pro_2"/>
    <property type="match status" value="1"/>
</dbReference>
<organism evidence="3 4">
    <name type="scientific">Oceanibaculum pacificum</name>
    <dbReference type="NCBI Taxonomy" id="580166"/>
    <lineage>
        <taxon>Bacteria</taxon>
        <taxon>Pseudomonadati</taxon>
        <taxon>Pseudomonadota</taxon>
        <taxon>Alphaproteobacteria</taxon>
        <taxon>Rhodospirillales</taxon>
        <taxon>Oceanibaculaceae</taxon>
        <taxon>Oceanibaculum</taxon>
    </lineage>
</organism>
<dbReference type="RefSeq" id="WP_067552864.1">
    <property type="nucleotide sequence ID" value="NZ_LPXN01000042.1"/>
</dbReference>
<dbReference type="Proteomes" id="UP000076400">
    <property type="component" value="Unassembled WGS sequence"/>
</dbReference>
<comment type="caution">
    <text evidence="3">The sequence shown here is derived from an EMBL/GenBank/DDBJ whole genome shotgun (WGS) entry which is preliminary data.</text>
</comment>
<keyword evidence="4" id="KW-1185">Reference proteome</keyword>
<evidence type="ECO:0000313" key="4">
    <source>
        <dbReference type="Proteomes" id="UP000076400"/>
    </source>
</evidence>
<keyword evidence="1" id="KW-0812">Transmembrane</keyword>
<reference evidence="3 4" key="1">
    <citation type="submission" date="2015-12" db="EMBL/GenBank/DDBJ databases">
        <title>Genome sequence of Oceanibaculum pacificum MCCC 1A02656.</title>
        <authorList>
            <person name="Lu L."/>
            <person name="Lai Q."/>
            <person name="Shao Z."/>
            <person name="Qian P."/>
        </authorList>
    </citation>
    <scope>NUCLEOTIDE SEQUENCE [LARGE SCALE GENOMIC DNA]</scope>
    <source>
        <strain evidence="3 4">MCCC 1A02656</strain>
    </source>
</reference>
<name>A0A154WFH7_9PROT</name>
<keyword evidence="1" id="KW-0472">Membrane</keyword>
<dbReference type="InterPro" id="IPR036596">
    <property type="entry name" value="Cyt-C_aa3_sf"/>
</dbReference>
<evidence type="ECO:0000259" key="2">
    <source>
        <dbReference type="Pfam" id="PF07835"/>
    </source>
</evidence>
<dbReference type="SUPFAM" id="SSF81469">
    <property type="entry name" value="Bacterial aa3 type cytochrome c oxidase subunit IV"/>
    <property type="match status" value="1"/>
</dbReference>
<proteinExistence type="predicted"/>
<evidence type="ECO:0000313" key="3">
    <source>
        <dbReference type="EMBL" id="KZD12246.1"/>
    </source>
</evidence>
<accession>A0A154WFH7</accession>
<dbReference type="AlphaFoldDB" id="A0A154WFH7"/>
<dbReference type="Gene3D" id="1.20.5.160">
    <property type="entry name" value="Bacterial aa3 type cytochrome c oxidase subunit IV"/>
    <property type="match status" value="1"/>
</dbReference>